<dbReference type="AlphaFoldDB" id="A0A369J6Z2"/>
<keyword evidence="2" id="KW-1185">Reference proteome</keyword>
<sequence>MTTLADRVTALSAAITKKPPYCTGTLPLGIDEGIIFYRHGKTGSWIDLPQATDADLKALVQACEPATFGMDRRDVLDDSYRKAWKLDKSNFAPKFDVTESSLMDRVRAQLMASPADETRSIKAELYKLNVYGKDSFFKSHKDTPRSDVMFGSLVVVFPTQHEGGSLILRHKGEEWTFNSTDVLRGQDEISIAYIAFYSDVDHEVTVVSSGYRVTLTYNLLFGSRPQLPASITPIAPEDRTFEAALTAALDDPSFLPEGGDLGFGLSFLYPVMANNRSLSTVKKGLKGSDAVIHRVCSQLSLDASLKVIYDHGYKIMTDYIAGLDNEDQIEDISEYLRRDCEGSFIYDYGKAIPEDDEDAIEILWVTPLTAYSHFKSSYIAYGNEASLGSIYADLCIVVEIGPYGERETA</sequence>
<dbReference type="Gene3D" id="2.60.120.620">
    <property type="entry name" value="q2cbj1_9rhob like domain"/>
    <property type="match status" value="1"/>
</dbReference>
<organism evidence="1 2">
    <name type="scientific">Hypsizygus marmoreus</name>
    <name type="common">White beech mushroom</name>
    <name type="synonym">Agaricus marmoreus</name>
    <dbReference type="NCBI Taxonomy" id="39966"/>
    <lineage>
        <taxon>Eukaryota</taxon>
        <taxon>Fungi</taxon>
        <taxon>Dikarya</taxon>
        <taxon>Basidiomycota</taxon>
        <taxon>Agaricomycotina</taxon>
        <taxon>Agaricomycetes</taxon>
        <taxon>Agaricomycetidae</taxon>
        <taxon>Agaricales</taxon>
        <taxon>Tricholomatineae</taxon>
        <taxon>Lyophyllaceae</taxon>
        <taxon>Hypsizygus</taxon>
    </lineage>
</organism>
<protein>
    <submittedName>
        <fullName evidence="1">Uncharacterized protein</fullName>
    </submittedName>
</protein>
<name>A0A369J6Z2_HYPMA</name>
<proteinExistence type="predicted"/>
<dbReference type="Proteomes" id="UP000076154">
    <property type="component" value="Unassembled WGS sequence"/>
</dbReference>
<gene>
    <name evidence="1" type="ORF">Hypma_004840</name>
</gene>
<comment type="caution">
    <text evidence="1">The sequence shown here is derived from an EMBL/GenBank/DDBJ whole genome shotgun (WGS) entry which is preliminary data.</text>
</comment>
<dbReference type="STRING" id="39966.A0A369J6Z2"/>
<evidence type="ECO:0000313" key="2">
    <source>
        <dbReference type="Proteomes" id="UP000076154"/>
    </source>
</evidence>
<dbReference type="EMBL" id="LUEZ02000184">
    <property type="protein sequence ID" value="RDB15254.1"/>
    <property type="molecule type" value="Genomic_DNA"/>
</dbReference>
<accession>A0A369J6Z2</accession>
<dbReference type="InParanoid" id="A0A369J6Z2"/>
<dbReference type="PANTHER" id="PTHR33099:SF7">
    <property type="entry name" value="MYND-TYPE DOMAIN-CONTAINING PROTEIN"/>
    <property type="match status" value="1"/>
</dbReference>
<dbReference type="OrthoDB" id="27483at2759"/>
<dbReference type="PANTHER" id="PTHR33099">
    <property type="entry name" value="FE2OG DIOXYGENASE DOMAIN-CONTAINING PROTEIN"/>
    <property type="match status" value="1"/>
</dbReference>
<reference evidence="1" key="1">
    <citation type="submission" date="2018-04" db="EMBL/GenBank/DDBJ databases">
        <title>Whole genome sequencing of Hypsizygus marmoreus.</title>
        <authorList>
            <person name="Choi I.-G."/>
            <person name="Min B."/>
            <person name="Kim J.-G."/>
            <person name="Kim S."/>
            <person name="Oh Y.-L."/>
            <person name="Kong W.-S."/>
            <person name="Park H."/>
            <person name="Jeong J."/>
            <person name="Song E.-S."/>
        </authorList>
    </citation>
    <scope>NUCLEOTIDE SEQUENCE [LARGE SCALE GENOMIC DNA]</scope>
    <source>
        <strain evidence="1">51987-8</strain>
    </source>
</reference>
<evidence type="ECO:0000313" key="1">
    <source>
        <dbReference type="EMBL" id="RDB15254.1"/>
    </source>
</evidence>